<dbReference type="InterPro" id="IPR009057">
    <property type="entry name" value="Homeodomain-like_sf"/>
</dbReference>
<evidence type="ECO:0000256" key="1">
    <source>
        <dbReference type="SAM" id="Coils"/>
    </source>
</evidence>
<comment type="caution">
    <text evidence="2">The sequence shown here is derived from an EMBL/GenBank/DDBJ whole genome shotgun (WGS) entry which is preliminary data.</text>
</comment>
<proteinExistence type="predicted"/>
<dbReference type="PANTHER" id="PTHR33215:SF13">
    <property type="entry name" value="PROTEIN DISTAL ANTENNA"/>
    <property type="match status" value="1"/>
</dbReference>
<dbReference type="InterPro" id="IPR002514">
    <property type="entry name" value="Transposase_8"/>
</dbReference>
<dbReference type="PANTHER" id="PTHR33215">
    <property type="entry name" value="PROTEIN DISTAL ANTENNA"/>
    <property type="match status" value="1"/>
</dbReference>
<dbReference type="Pfam" id="PF01527">
    <property type="entry name" value="HTH_Tnp_1"/>
    <property type="match status" value="1"/>
</dbReference>
<name>A0ABT1ZAZ0_9ACTN</name>
<dbReference type="Gene3D" id="1.10.10.60">
    <property type="entry name" value="Homeodomain-like"/>
    <property type="match status" value="1"/>
</dbReference>
<gene>
    <name evidence="2" type="ORF">NVS32_10520</name>
</gene>
<protein>
    <submittedName>
        <fullName evidence="2">Transposase</fullName>
    </submittedName>
</protein>
<sequence length="98" mass="10912">MASSPRKYTAEFKQRAVQLWRESGTSYAEVARGLGIDESSLRAWVKKAGESGGGAGAPGQNPFQLEEELKRLRRENAQLRRDNEILLKASAFFASRNL</sequence>
<dbReference type="InterPro" id="IPR051839">
    <property type="entry name" value="RD_transcriptional_regulator"/>
</dbReference>
<feature type="coiled-coil region" evidence="1">
    <location>
        <begin position="62"/>
        <end position="89"/>
    </location>
</feature>
<keyword evidence="1" id="KW-0175">Coiled coil</keyword>
<evidence type="ECO:0000313" key="2">
    <source>
        <dbReference type="EMBL" id="MCR9037378.1"/>
    </source>
</evidence>
<accession>A0ABT1ZAZ0</accession>
<evidence type="ECO:0000313" key="3">
    <source>
        <dbReference type="Proteomes" id="UP001204320"/>
    </source>
</evidence>
<dbReference type="RefSeq" id="WP_258499773.1">
    <property type="nucleotide sequence ID" value="NZ_JANSKA010000009.1"/>
</dbReference>
<organism evidence="2 3">
    <name type="scientific">Tractidigestivibacter montrealensis</name>
    <dbReference type="NCBI Taxonomy" id="2972466"/>
    <lineage>
        <taxon>Bacteria</taxon>
        <taxon>Bacillati</taxon>
        <taxon>Actinomycetota</taxon>
        <taxon>Coriobacteriia</taxon>
        <taxon>Coriobacteriales</taxon>
        <taxon>Atopobiaceae</taxon>
        <taxon>Tractidigestivibacter</taxon>
    </lineage>
</organism>
<dbReference type="EMBL" id="JANSKA010000009">
    <property type="protein sequence ID" value="MCR9037378.1"/>
    <property type="molecule type" value="Genomic_DNA"/>
</dbReference>
<dbReference type="SUPFAM" id="SSF46689">
    <property type="entry name" value="Homeodomain-like"/>
    <property type="match status" value="1"/>
</dbReference>
<reference evidence="2 3" key="1">
    <citation type="submission" date="2022-08" db="EMBL/GenBank/DDBJ databases">
        <title>Tractidigestivibacter montrealensis type strain KD21.</title>
        <authorList>
            <person name="Diop K."/>
            <person name="Richard C."/>
            <person name="Routy B."/>
        </authorList>
    </citation>
    <scope>NUCLEOTIDE SEQUENCE [LARGE SCALE GENOMIC DNA]</scope>
    <source>
        <strain evidence="2 3">KD21</strain>
    </source>
</reference>
<keyword evidence="3" id="KW-1185">Reference proteome</keyword>
<dbReference type="Proteomes" id="UP001204320">
    <property type="component" value="Unassembled WGS sequence"/>
</dbReference>